<keyword evidence="6" id="KW-0813">Transport</keyword>
<dbReference type="RefSeq" id="XP_058347495.1">
    <property type="nucleotide sequence ID" value="XM_058481638.1"/>
</dbReference>
<feature type="compositionally biased region" description="Low complexity" evidence="17">
    <location>
        <begin position="940"/>
        <end position="968"/>
    </location>
</feature>
<dbReference type="EMBL" id="JARTCD010000004">
    <property type="protein sequence ID" value="KAJ8662582.1"/>
    <property type="molecule type" value="Genomic_DNA"/>
</dbReference>
<feature type="compositionally biased region" description="Pro residues" evidence="17">
    <location>
        <begin position="1146"/>
        <end position="1167"/>
    </location>
</feature>
<dbReference type="InterPro" id="IPR001680">
    <property type="entry name" value="WD40_rpt"/>
</dbReference>
<comment type="function">
    <text evidence="14">Component of the coat protein complex II (COPII) which promotes the formation of transport vesicles from the endoplasmic reticulum (ER). The coat has two main functions, the physical deformation of the endoplasmic reticulum membrane into vesicles and the selection of cargo molecules.</text>
</comment>
<evidence type="ECO:0000256" key="2">
    <source>
        <dbReference type="ARBA" id="ARBA00004397"/>
    </source>
</evidence>
<comment type="subcellular location">
    <subcellularLocation>
        <location evidence="1">Cytoplasmic vesicle</location>
        <location evidence="1">COPII-coated vesicle membrane</location>
        <topology evidence="1">Peripheral membrane protein</topology>
        <orientation evidence="1">Cytoplasmic side</orientation>
    </subcellularLocation>
    <subcellularLocation>
        <location evidence="2">Endoplasmic reticulum membrane</location>
        <topology evidence="2">Peripheral membrane protein</topology>
        <orientation evidence="2">Cytoplasmic side</orientation>
    </subcellularLocation>
</comment>
<name>A0AAD7VCX8_9FUNG</name>
<accession>A0AAD7VCX8</accession>
<evidence type="ECO:0000256" key="1">
    <source>
        <dbReference type="ARBA" id="ARBA00004299"/>
    </source>
</evidence>
<feature type="region of interest" description="Disordered" evidence="17">
    <location>
        <begin position="938"/>
        <end position="983"/>
    </location>
</feature>
<dbReference type="GO" id="GO:0090110">
    <property type="term" value="P:COPII-coated vesicle cargo loading"/>
    <property type="evidence" value="ECO:0007669"/>
    <property type="project" value="TreeGrafter"/>
</dbReference>
<evidence type="ECO:0000256" key="5">
    <source>
        <dbReference type="ARBA" id="ARBA00021236"/>
    </source>
</evidence>
<evidence type="ECO:0000259" key="18">
    <source>
        <dbReference type="Pfam" id="PF07304"/>
    </source>
</evidence>
<dbReference type="PANTHER" id="PTHR13923">
    <property type="entry name" value="SEC31-RELATED PROTEIN"/>
    <property type="match status" value="1"/>
</dbReference>
<comment type="subunit">
    <text evidence="15">The COPII coat is composed of at least 5 proteins: the SEC23/24 complex, the SEC13/31 complex, and the protein SAR1. SEC13 and SEC31 make a 2:2 tetramer that forms the edge element of the COPII outer coat. The tetramer self-assembles in multiple copies to form the complete polyhedral cage. Interacts (via WD 8) with SEC13.</text>
</comment>
<keyword evidence="9" id="KW-0256">Endoplasmic reticulum</keyword>
<dbReference type="PROSITE" id="PS00678">
    <property type="entry name" value="WD_REPEATS_1"/>
    <property type="match status" value="1"/>
</dbReference>
<feature type="compositionally biased region" description="Pro residues" evidence="17">
    <location>
        <begin position="1258"/>
        <end position="1267"/>
    </location>
</feature>
<dbReference type="Pfam" id="PF07304">
    <property type="entry name" value="SRA1"/>
    <property type="match status" value="1"/>
</dbReference>
<keyword evidence="13" id="KW-0968">Cytoplasmic vesicle</keyword>
<dbReference type="GO" id="GO:0005789">
    <property type="term" value="C:endoplasmic reticulum membrane"/>
    <property type="evidence" value="ECO:0007669"/>
    <property type="project" value="UniProtKB-SubCell"/>
</dbReference>
<dbReference type="Gene3D" id="1.20.940.10">
    <property type="entry name" value="Functional domain of the splicing factor Prp18"/>
    <property type="match status" value="1"/>
</dbReference>
<dbReference type="PANTHER" id="PTHR13923:SF11">
    <property type="entry name" value="SECRETORY 31, ISOFORM D"/>
    <property type="match status" value="1"/>
</dbReference>
<evidence type="ECO:0000256" key="10">
    <source>
        <dbReference type="ARBA" id="ARBA00022892"/>
    </source>
</evidence>
<evidence type="ECO:0000256" key="13">
    <source>
        <dbReference type="ARBA" id="ARBA00023329"/>
    </source>
</evidence>
<dbReference type="GO" id="GO:0015031">
    <property type="term" value="P:protein transport"/>
    <property type="evidence" value="ECO:0007669"/>
    <property type="project" value="UniProtKB-KW"/>
</dbReference>
<keyword evidence="12" id="KW-0472">Membrane</keyword>
<evidence type="ECO:0000256" key="14">
    <source>
        <dbReference type="ARBA" id="ARBA00025471"/>
    </source>
</evidence>
<keyword evidence="20" id="KW-1185">Reference proteome</keyword>
<dbReference type="InterPro" id="IPR036322">
    <property type="entry name" value="WD40_repeat_dom_sf"/>
</dbReference>
<evidence type="ECO:0000256" key="4">
    <source>
        <dbReference type="ARBA" id="ARBA00013507"/>
    </source>
</evidence>
<comment type="similarity">
    <text evidence="3">Belongs to the WD repeat SEC31 family.</text>
</comment>
<dbReference type="SMART" id="SM00320">
    <property type="entry name" value="WD40"/>
    <property type="match status" value="5"/>
</dbReference>
<feature type="region of interest" description="Disordered" evidence="17">
    <location>
        <begin position="632"/>
        <end position="653"/>
    </location>
</feature>
<evidence type="ECO:0000256" key="6">
    <source>
        <dbReference type="ARBA" id="ARBA00022448"/>
    </source>
</evidence>
<dbReference type="GO" id="GO:0030127">
    <property type="term" value="C:COPII vesicle coat"/>
    <property type="evidence" value="ECO:0007669"/>
    <property type="project" value="TreeGrafter"/>
</dbReference>
<feature type="compositionally biased region" description="Low complexity" evidence="17">
    <location>
        <begin position="551"/>
        <end position="567"/>
    </location>
</feature>
<feature type="compositionally biased region" description="Low complexity" evidence="17">
    <location>
        <begin position="1248"/>
        <end position="1257"/>
    </location>
</feature>
<dbReference type="SUPFAM" id="SSF50978">
    <property type="entry name" value="WD40 repeat-like"/>
    <property type="match status" value="1"/>
</dbReference>
<reference evidence="19 20" key="1">
    <citation type="submission" date="2023-03" db="EMBL/GenBank/DDBJ databases">
        <title>Genome sequence of Lichtheimia ornata CBS 291.66.</title>
        <authorList>
            <person name="Mohabir J.T."/>
            <person name="Shea T.P."/>
            <person name="Kurbessoian T."/>
            <person name="Berby B."/>
            <person name="Fontaine J."/>
            <person name="Livny J."/>
            <person name="Gnirke A."/>
            <person name="Stajich J.E."/>
            <person name="Cuomo C.A."/>
        </authorList>
    </citation>
    <scope>NUCLEOTIDE SEQUENCE [LARGE SCALE GENOMIC DNA]</scope>
    <source>
        <strain evidence="19">CBS 291.66</strain>
    </source>
</reference>
<evidence type="ECO:0000256" key="16">
    <source>
        <dbReference type="PROSITE-ProRule" id="PRU00221"/>
    </source>
</evidence>
<feature type="repeat" description="WD" evidence="16">
    <location>
        <begin position="119"/>
        <end position="161"/>
    </location>
</feature>
<feature type="compositionally biased region" description="Low complexity" evidence="17">
    <location>
        <begin position="1297"/>
        <end position="1312"/>
    </location>
</feature>
<feature type="compositionally biased region" description="Pro residues" evidence="17">
    <location>
        <begin position="1194"/>
        <end position="1211"/>
    </location>
</feature>
<feature type="domain" description="SRA1/Sec31" evidence="18">
    <location>
        <begin position="1305"/>
        <end position="1434"/>
    </location>
</feature>
<dbReference type="InterPro" id="IPR009917">
    <property type="entry name" value="SRA1/Sec31"/>
</dbReference>
<organism evidence="19 20">
    <name type="scientific">Lichtheimia ornata</name>
    <dbReference type="NCBI Taxonomy" id="688661"/>
    <lineage>
        <taxon>Eukaryota</taxon>
        <taxon>Fungi</taxon>
        <taxon>Fungi incertae sedis</taxon>
        <taxon>Mucoromycota</taxon>
        <taxon>Mucoromycotina</taxon>
        <taxon>Mucoromycetes</taxon>
        <taxon>Mucorales</taxon>
        <taxon>Lichtheimiaceae</taxon>
        <taxon>Lichtheimia</taxon>
    </lineage>
</organism>
<feature type="compositionally biased region" description="Low complexity" evidence="17">
    <location>
        <begin position="521"/>
        <end position="531"/>
    </location>
</feature>
<feature type="compositionally biased region" description="Basic and acidic residues" evidence="17">
    <location>
        <begin position="1318"/>
        <end position="1328"/>
    </location>
</feature>
<evidence type="ECO:0000256" key="8">
    <source>
        <dbReference type="ARBA" id="ARBA00022737"/>
    </source>
</evidence>
<keyword evidence="11" id="KW-0653">Protein transport</keyword>
<feature type="compositionally biased region" description="Low complexity" evidence="17">
    <location>
        <begin position="1021"/>
        <end position="1030"/>
    </location>
</feature>
<dbReference type="InterPro" id="IPR019775">
    <property type="entry name" value="WD40_repeat_CS"/>
</dbReference>
<dbReference type="PROSITE" id="PS50082">
    <property type="entry name" value="WD_REPEATS_2"/>
    <property type="match status" value="1"/>
</dbReference>
<feature type="compositionally biased region" description="Low complexity" evidence="17">
    <location>
        <begin position="1212"/>
        <end position="1223"/>
    </location>
</feature>
<dbReference type="GeneID" id="83208961"/>
<feature type="region of interest" description="Disordered" evidence="17">
    <location>
        <begin position="1015"/>
        <end position="1328"/>
    </location>
</feature>
<dbReference type="PROSITE" id="PS50294">
    <property type="entry name" value="WD_REPEATS_REGION"/>
    <property type="match status" value="1"/>
</dbReference>
<proteinExistence type="inferred from homology"/>
<dbReference type="Gene3D" id="2.130.10.10">
    <property type="entry name" value="YVTN repeat-like/Quinoprotein amine dehydrogenase"/>
    <property type="match status" value="1"/>
</dbReference>
<evidence type="ECO:0000256" key="3">
    <source>
        <dbReference type="ARBA" id="ARBA00009358"/>
    </source>
</evidence>
<feature type="region of interest" description="Disordered" evidence="17">
    <location>
        <begin position="346"/>
        <end position="373"/>
    </location>
</feature>
<dbReference type="InterPro" id="IPR015943">
    <property type="entry name" value="WD40/YVTN_repeat-like_dom_sf"/>
</dbReference>
<dbReference type="GO" id="GO:0007029">
    <property type="term" value="P:endoplasmic reticulum organization"/>
    <property type="evidence" value="ECO:0007669"/>
    <property type="project" value="TreeGrafter"/>
</dbReference>
<evidence type="ECO:0000313" key="19">
    <source>
        <dbReference type="EMBL" id="KAJ8662582.1"/>
    </source>
</evidence>
<dbReference type="InterPro" id="IPR040251">
    <property type="entry name" value="SEC31-like"/>
</dbReference>
<evidence type="ECO:0000256" key="7">
    <source>
        <dbReference type="ARBA" id="ARBA00022574"/>
    </source>
</evidence>
<feature type="compositionally biased region" description="Polar residues" evidence="17">
    <location>
        <begin position="539"/>
        <end position="549"/>
    </location>
</feature>
<feature type="region of interest" description="Disordered" evidence="17">
    <location>
        <begin position="520"/>
        <end position="588"/>
    </location>
</feature>
<keyword evidence="10" id="KW-0931">ER-Golgi transport</keyword>
<evidence type="ECO:0000256" key="15">
    <source>
        <dbReference type="ARBA" id="ARBA00025864"/>
    </source>
</evidence>
<feature type="compositionally biased region" description="Low complexity" evidence="17">
    <location>
        <begin position="350"/>
        <end position="366"/>
    </location>
</feature>
<evidence type="ECO:0000256" key="12">
    <source>
        <dbReference type="ARBA" id="ARBA00023136"/>
    </source>
</evidence>
<dbReference type="Pfam" id="PF00400">
    <property type="entry name" value="WD40"/>
    <property type="match status" value="1"/>
</dbReference>
<dbReference type="FunFam" id="2.130.10.10:FF:000526">
    <property type="entry name" value="Protein transport protein SEC31"/>
    <property type="match status" value="1"/>
</dbReference>
<protein>
    <recommendedName>
        <fullName evidence="5">Protein transport protein SEC31</fullName>
    </recommendedName>
    <alternativeName>
        <fullName evidence="4">Protein transport protein sec31</fullName>
    </alternativeName>
</protein>
<sequence>MAKKLNEIHRTATFAWSPGQQLPFIAAGTVSGALDDSFSNASELELFKLDLVHANNKGLEPAGKVSTNARFNTLGWGHTTTEKPYGIIAGGMDSGELELWDPNAILEDKGAEEALILRNSTHQGPIRGLDFNSLQSNLLVSAGTNSEVYIWDLTNPTRPYSPGARSNKLDEVTSVAWNCQVQHILATSSTTGYTVVWDLRNRKEIMTLAAPGAGGMGGGHRGISSIAWHPDVATQIVTASEDDNNPVVTLWDLRHAHSPEKILAGHQKGVMGVSWCRQDSDLLISCGKDCRTLCWNPRTGEQLGEVSHSSNWTFQADWCPRNPDLLATGSFDGKINVYSIQGAGSEDDSSAAANANQQPAADPNDPFSMLGGAAPQQAPTFALKHPPKWLRRPVGASFSFSGKLVSFNNKAGQLAAQAAASLPPGSAPTTQQIPRRVTIATVVTDPEIVKRSEELESAVNENNFDKLIDERRTRSETTKDKDNAESWEVLKTLFAQDARQQLMRHLGFEKEQVLSAVSSVAGGDDTTTAATKQEDTTTVPPSAESQEGSTAVEAADESQQQQQENEAPSTTQNEEGTGEEANKAAAPTDTLSGLFKSTDASASAEDFFGQQATTAQTTDATAATEATAAATITPASTTVAEPQEPLELYPKDSSETDQLITKAIVLGDLEAAVQLCLQSDRMSDALLLATFGGEELLSRTQKAYFERQAKKTSYLRLLQSVVDQDLTAVVQNATLEEWTSVVVVVCAYASANDLGPLCEALGSRLETAWSDANNKGEQEKAHEYRRHATLCYLAAGNLEKVSNIWIVEQEQSKDVENEDVYGASLQDLMEKVTVFRRAIDFEDNALVAGEQTVYPLAPLYNKYCEYAELLASQGKLDIALRYLELTPAGYRASIADHLAVIRDRVYRACASSASGLGQAAAPPAFPFDAKPLLSEREQQAVDGAQAGFQQQQQQQPQQQQQQQQQQAAFEPYKPNQGAAAATQMPVPQPVAAANPYAPAATGAYQPSNVQYSPFGQGGPAYGQPQPQQTGYDNYGYGAQYGNPYEAQQQSTAPPPPPQGAAAVPPPPPPKARQPGSAGGSPSITHKPTGAWNDPPVVSNPHVTKSPAMAAAGTRRVTSPFPNAPAPSTFVPPPPTQQQQQGGMAGIPPPPQQQGPPMGNAPPPPPPMNAVAPTPMARQQQPPTQGFYAPRQTSTPPPPPTTAAMAPPPQRGPPMMAQQQQQQMPPQPPMGYPPQQQQQQQPPQPSPYAPTAAPLQQQQPPPQGPPQPQAQYAPPRNAGTPPLQQQSPRAMPPPGPPQAAAAPSLPPAAAAKPAAPPAPEKKRFPKDDRSHIPQAQLPIYQILSNQLQQARQRSPPSQKRMLDDTERRLNTLFDELNNSEVSDGVAQLMLSLVQALEKRDYDTAQRIQVDLVTTRYEECGSWLVGVKLLIANAKQTAQ</sequence>
<feature type="compositionally biased region" description="Pro residues" evidence="17">
    <location>
        <begin position="1052"/>
        <end position="1071"/>
    </location>
</feature>
<evidence type="ECO:0000256" key="17">
    <source>
        <dbReference type="SAM" id="MobiDB-lite"/>
    </source>
</evidence>
<gene>
    <name evidence="19" type="ORF">O0I10_001543</name>
</gene>
<evidence type="ECO:0000256" key="11">
    <source>
        <dbReference type="ARBA" id="ARBA00022927"/>
    </source>
</evidence>
<dbReference type="Gene3D" id="1.25.40.980">
    <property type="match status" value="1"/>
</dbReference>
<dbReference type="Gene3D" id="1.25.40.1030">
    <property type="match status" value="1"/>
</dbReference>
<dbReference type="Proteomes" id="UP001234581">
    <property type="component" value="Unassembled WGS sequence"/>
</dbReference>
<keyword evidence="8" id="KW-0677">Repeat</keyword>
<evidence type="ECO:0000313" key="20">
    <source>
        <dbReference type="Proteomes" id="UP001234581"/>
    </source>
</evidence>
<evidence type="ECO:0000256" key="9">
    <source>
        <dbReference type="ARBA" id="ARBA00022824"/>
    </source>
</evidence>
<dbReference type="GO" id="GO:0005198">
    <property type="term" value="F:structural molecule activity"/>
    <property type="evidence" value="ECO:0007669"/>
    <property type="project" value="TreeGrafter"/>
</dbReference>
<feature type="compositionally biased region" description="Pro residues" evidence="17">
    <location>
        <begin position="1121"/>
        <end position="1135"/>
    </location>
</feature>
<dbReference type="GO" id="GO:0070971">
    <property type="term" value="C:endoplasmic reticulum exit site"/>
    <property type="evidence" value="ECO:0007669"/>
    <property type="project" value="TreeGrafter"/>
</dbReference>
<comment type="caution">
    <text evidence="19">The sequence shown here is derived from an EMBL/GenBank/DDBJ whole genome shotgun (WGS) entry which is preliminary data.</text>
</comment>
<keyword evidence="7 16" id="KW-0853">WD repeat</keyword>